<sequence length="84" mass="9191">MLSNTWNTEDEGQADEDGGLMIVTLFPAGIPVALLVPMNLRRESRFDGEFEAAFLPLDACLSPLLFITRGMHVCSLGVSVHGWI</sequence>
<feature type="transmembrane region" description="Helical" evidence="1">
    <location>
        <begin position="20"/>
        <end position="40"/>
    </location>
</feature>
<protein>
    <submittedName>
        <fullName evidence="2">Uncharacterized protein</fullName>
    </submittedName>
</protein>
<dbReference type="AlphaFoldDB" id="A0A8S9S0K4"/>
<accession>A0A8S9S0K4</accession>
<name>A0A8S9S0K4_BRACR</name>
<keyword evidence="1" id="KW-0812">Transmembrane</keyword>
<evidence type="ECO:0000256" key="1">
    <source>
        <dbReference type="SAM" id="Phobius"/>
    </source>
</evidence>
<comment type="caution">
    <text evidence="2">The sequence shown here is derived from an EMBL/GenBank/DDBJ whole genome shotgun (WGS) entry which is preliminary data.</text>
</comment>
<organism evidence="2 3">
    <name type="scientific">Brassica cretica</name>
    <name type="common">Mustard</name>
    <dbReference type="NCBI Taxonomy" id="69181"/>
    <lineage>
        <taxon>Eukaryota</taxon>
        <taxon>Viridiplantae</taxon>
        <taxon>Streptophyta</taxon>
        <taxon>Embryophyta</taxon>
        <taxon>Tracheophyta</taxon>
        <taxon>Spermatophyta</taxon>
        <taxon>Magnoliopsida</taxon>
        <taxon>eudicotyledons</taxon>
        <taxon>Gunneridae</taxon>
        <taxon>Pentapetalae</taxon>
        <taxon>rosids</taxon>
        <taxon>malvids</taxon>
        <taxon>Brassicales</taxon>
        <taxon>Brassicaceae</taxon>
        <taxon>Brassiceae</taxon>
        <taxon>Brassica</taxon>
    </lineage>
</organism>
<reference evidence="2" key="1">
    <citation type="submission" date="2019-12" db="EMBL/GenBank/DDBJ databases">
        <title>Genome sequencing and annotation of Brassica cretica.</title>
        <authorList>
            <person name="Studholme D.J."/>
            <person name="Sarris P."/>
        </authorList>
    </citation>
    <scope>NUCLEOTIDE SEQUENCE</scope>
    <source>
        <strain evidence="2">PFS-109/04</strain>
        <tissue evidence="2">Leaf</tissue>
    </source>
</reference>
<keyword evidence="1" id="KW-1133">Transmembrane helix</keyword>
<evidence type="ECO:0000313" key="3">
    <source>
        <dbReference type="Proteomes" id="UP000712600"/>
    </source>
</evidence>
<dbReference type="Proteomes" id="UP000712600">
    <property type="component" value="Unassembled WGS sequence"/>
</dbReference>
<evidence type="ECO:0000313" key="2">
    <source>
        <dbReference type="EMBL" id="KAF3585639.1"/>
    </source>
</evidence>
<keyword evidence="1" id="KW-0472">Membrane</keyword>
<dbReference type="EMBL" id="QGKX02000088">
    <property type="protein sequence ID" value="KAF3585639.1"/>
    <property type="molecule type" value="Genomic_DNA"/>
</dbReference>
<proteinExistence type="predicted"/>
<gene>
    <name evidence="2" type="ORF">F2Q69_00031450</name>
</gene>